<reference evidence="4 5" key="1">
    <citation type="submission" date="2018-11" db="EMBL/GenBank/DDBJ databases">
        <title>Draft genome of Simplicispira Flexivirga sp. BO-16.</title>
        <authorList>
            <person name="Im W.T."/>
        </authorList>
    </citation>
    <scope>NUCLEOTIDE SEQUENCE [LARGE SCALE GENOMIC DNA]</scope>
    <source>
        <strain evidence="4 5">BO-16</strain>
    </source>
</reference>
<feature type="domain" description="Phosphotyrosine protein phosphatase I" evidence="3">
    <location>
        <begin position="95"/>
        <end position="220"/>
    </location>
</feature>
<organism evidence="4 5">
    <name type="scientific">Flexivirga caeni</name>
    <dbReference type="NCBI Taxonomy" id="2294115"/>
    <lineage>
        <taxon>Bacteria</taxon>
        <taxon>Bacillati</taxon>
        <taxon>Actinomycetota</taxon>
        <taxon>Actinomycetes</taxon>
        <taxon>Micrococcales</taxon>
        <taxon>Dermacoccaceae</taxon>
        <taxon>Flexivirga</taxon>
    </lineage>
</organism>
<dbReference type="PANTHER" id="PTHR43428">
    <property type="entry name" value="ARSENATE REDUCTASE"/>
    <property type="match status" value="1"/>
</dbReference>
<dbReference type="GO" id="GO:0046685">
    <property type="term" value="P:response to arsenic-containing substance"/>
    <property type="evidence" value="ECO:0007669"/>
    <property type="project" value="UniProtKB-KW"/>
</dbReference>
<dbReference type="NCBIfam" id="NF046112">
    <property type="entry name" value="MSMEG_6209_Nter"/>
    <property type="match status" value="1"/>
</dbReference>
<evidence type="ECO:0000256" key="2">
    <source>
        <dbReference type="SAM" id="MobiDB-lite"/>
    </source>
</evidence>
<proteinExistence type="predicted"/>
<dbReference type="PANTHER" id="PTHR43428:SF1">
    <property type="entry name" value="ARSENATE REDUCTASE"/>
    <property type="match status" value="1"/>
</dbReference>
<comment type="caution">
    <text evidence="4">The sequence shown here is derived from an EMBL/GenBank/DDBJ whole genome shotgun (WGS) entry which is preliminary data.</text>
</comment>
<evidence type="ECO:0000313" key="5">
    <source>
        <dbReference type="Proteomes" id="UP000271678"/>
    </source>
</evidence>
<name>A0A3M9MGT8_9MICO</name>
<dbReference type="Gene3D" id="3.40.50.2300">
    <property type="match status" value="1"/>
</dbReference>
<dbReference type="Gene3D" id="1.10.8.1060">
    <property type="entry name" value="Corynebacterium glutamicum thioredoxin-dependent arsenate reductase, N-terminal domain"/>
    <property type="match status" value="1"/>
</dbReference>
<feature type="region of interest" description="Disordered" evidence="2">
    <location>
        <begin position="1"/>
        <end position="21"/>
    </location>
</feature>
<accession>A0A3M9MGT8</accession>
<evidence type="ECO:0000313" key="4">
    <source>
        <dbReference type="EMBL" id="RNI24736.1"/>
    </source>
</evidence>
<dbReference type="SMART" id="SM00226">
    <property type="entry name" value="LMWPc"/>
    <property type="match status" value="1"/>
</dbReference>
<dbReference type="Pfam" id="PF21234">
    <property type="entry name" value="Phosphatase-like_N"/>
    <property type="match status" value="1"/>
</dbReference>
<dbReference type="InterPro" id="IPR048716">
    <property type="entry name" value="Phosphatase-like_N"/>
</dbReference>
<dbReference type="AlphaFoldDB" id="A0A3M9MGT8"/>
<keyword evidence="1" id="KW-0059">Arsenical resistance</keyword>
<dbReference type="OrthoDB" id="9799372at2"/>
<dbReference type="InterPro" id="IPR023485">
    <property type="entry name" value="Ptyr_pPase"/>
</dbReference>
<sequence>MPAPDSPALTAPASPADQTAPVRPVDTAAIIEDLAYQFDGIFSRDQVTAAVTGARDLLEPRSKIATFLPILITRHAKEQLTATAQAGGQLGRTVPEILFVCVHNAGRSQMAAAIAAHLAPGKVHVRSAGSHPTGQVNPVAVEALHERGIDLTEAYPKPLSDSVVHAADVIITMGCGDACPVYAGKRYEDWDIPDPDGQPLPVLRDIRDNLTTRVSALLRELNI</sequence>
<dbReference type="EMBL" id="RJJQ01000002">
    <property type="protein sequence ID" value="RNI24736.1"/>
    <property type="molecule type" value="Genomic_DNA"/>
</dbReference>
<keyword evidence="5" id="KW-1185">Reference proteome</keyword>
<dbReference type="RefSeq" id="WP_123270028.1">
    <property type="nucleotide sequence ID" value="NZ_RJJQ01000002.1"/>
</dbReference>
<dbReference type="Pfam" id="PF01451">
    <property type="entry name" value="LMWPc"/>
    <property type="match status" value="1"/>
</dbReference>
<evidence type="ECO:0000259" key="3">
    <source>
        <dbReference type="SMART" id="SM00226"/>
    </source>
</evidence>
<dbReference type="InterPro" id="IPR036196">
    <property type="entry name" value="Ptyr_pPase_sf"/>
</dbReference>
<dbReference type="SUPFAM" id="SSF52788">
    <property type="entry name" value="Phosphotyrosine protein phosphatases I"/>
    <property type="match status" value="1"/>
</dbReference>
<dbReference type="CDD" id="cd16345">
    <property type="entry name" value="LMWP_ArsC"/>
    <property type="match status" value="1"/>
</dbReference>
<protein>
    <submittedName>
        <fullName evidence="4">Arsenate reductase ArsC</fullName>
    </submittedName>
</protein>
<evidence type="ECO:0000256" key="1">
    <source>
        <dbReference type="ARBA" id="ARBA00022849"/>
    </source>
</evidence>
<gene>
    <name evidence="4" type="ORF">EFY87_03305</name>
</gene>
<dbReference type="Proteomes" id="UP000271678">
    <property type="component" value="Unassembled WGS sequence"/>
</dbReference>